<keyword evidence="1" id="KW-1133">Transmembrane helix</keyword>
<feature type="transmembrane region" description="Helical" evidence="1">
    <location>
        <begin position="20"/>
        <end position="37"/>
    </location>
</feature>
<evidence type="ECO:0000256" key="1">
    <source>
        <dbReference type="SAM" id="Phobius"/>
    </source>
</evidence>
<reference evidence="2" key="1">
    <citation type="journal article" date="2021" name="Proc. Natl. Acad. Sci. U.S.A.">
        <title>A Catalog of Tens of Thousands of Viruses from Human Metagenomes Reveals Hidden Associations with Chronic Diseases.</title>
        <authorList>
            <person name="Tisza M.J."/>
            <person name="Buck C.B."/>
        </authorList>
    </citation>
    <scope>NUCLEOTIDE SEQUENCE</scope>
    <source>
        <strain evidence="2">CtGgs6</strain>
    </source>
</reference>
<keyword evidence="1" id="KW-0812">Transmembrane</keyword>
<organism evidence="2">
    <name type="scientific">Myoviridae sp. ctGgs6</name>
    <dbReference type="NCBI Taxonomy" id="2825072"/>
    <lineage>
        <taxon>Viruses</taxon>
        <taxon>Duplodnaviria</taxon>
        <taxon>Heunggongvirae</taxon>
        <taxon>Uroviricota</taxon>
        <taxon>Caudoviricetes</taxon>
    </lineage>
</organism>
<proteinExistence type="predicted"/>
<accession>A0A8S5USE6</accession>
<dbReference type="EMBL" id="BK016132">
    <property type="protein sequence ID" value="DAF97355.1"/>
    <property type="molecule type" value="Genomic_DNA"/>
</dbReference>
<name>A0A8S5USE6_9CAUD</name>
<keyword evidence="1" id="KW-0472">Membrane</keyword>
<evidence type="ECO:0000313" key="2">
    <source>
        <dbReference type="EMBL" id="DAF97355.1"/>
    </source>
</evidence>
<sequence length="39" mass="4429">MSRINIVFSIVCNSVTDVTVGLESWWNIGFIVVLVLYKL</sequence>
<protein>
    <submittedName>
        <fullName evidence="2">Uncharacterized protein</fullName>
    </submittedName>
</protein>